<dbReference type="EMBL" id="DTAI01000201">
    <property type="protein sequence ID" value="HGN37224.1"/>
    <property type="molecule type" value="Genomic_DNA"/>
</dbReference>
<comment type="caution">
    <text evidence="1">The sequence shown here is derived from an EMBL/GenBank/DDBJ whole genome shotgun (WGS) entry which is preliminary data.</text>
</comment>
<organism evidence="1">
    <name type="scientific">Ignisphaera aggregans</name>
    <dbReference type="NCBI Taxonomy" id="334771"/>
    <lineage>
        <taxon>Archaea</taxon>
        <taxon>Thermoproteota</taxon>
        <taxon>Thermoprotei</taxon>
        <taxon>Desulfurococcales</taxon>
        <taxon>Desulfurococcaceae</taxon>
        <taxon>Ignisphaera</taxon>
    </lineage>
</organism>
<name>A0A7J3I8Y5_9CREN</name>
<sequence length="372" mass="43468">MSQEQDIYLPIATNFGAKREDIWRAYEDEKAVKAAWALTLLSEYRLIQLKRYGIIAKRVELKPVEVETNATIDDELLIDLFLLYIGRMWQKKEVKRIVKKNVEELKNKGNYSEAYELERKFDNYLSKIRNQQYSIYKIAQMYIENGENLFNVYKFYDCANIFEALGVSRKSEVENCSELFIKSGYRLKNLDNEEKKKKLYEIFKKLYEKDDDNDWDNMLWRYSFSGVVELADELDQLLGMKSKMLHMPIYRVEAVGELEIPSYEEIEKEASELMKKLAHLGGKLEHVLSSLVVNGYRKGVADGIEGLSELEKAYLEELLDTPFKRVALILAYGKIGGLRKIIQRLNREAFLCKTSVPVAYLESRIDLKKVFG</sequence>
<proteinExistence type="predicted"/>
<reference evidence="1" key="1">
    <citation type="journal article" date="2020" name="mSystems">
        <title>Genome- and Community-Level Interaction Insights into Carbon Utilization and Element Cycling Functions of Hydrothermarchaeota in Hydrothermal Sediment.</title>
        <authorList>
            <person name="Zhou Z."/>
            <person name="Liu Y."/>
            <person name="Xu W."/>
            <person name="Pan J."/>
            <person name="Luo Z.H."/>
            <person name="Li M."/>
        </authorList>
    </citation>
    <scope>NUCLEOTIDE SEQUENCE [LARGE SCALE GENOMIC DNA]</scope>
    <source>
        <strain evidence="1">SpSt-618</strain>
    </source>
</reference>
<gene>
    <name evidence="1" type="ORF">ENT87_06725</name>
</gene>
<protein>
    <submittedName>
        <fullName evidence="1">Uncharacterized protein</fullName>
    </submittedName>
</protein>
<accession>A0A7J3I8Y5</accession>
<evidence type="ECO:0000313" key="1">
    <source>
        <dbReference type="EMBL" id="HGN37224.1"/>
    </source>
</evidence>
<dbReference type="AlphaFoldDB" id="A0A7J3I8Y5"/>